<dbReference type="AlphaFoldDB" id="A0A2S3ZAP0"/>
<dbReference type="InterPro" id="IPR045621">
    <property type="entry name" value="BPD_transp_1_N"/>
</dbReference>
<feature type="transmembrane region" description="Helical" evidence="7">
    <location>
        <begin position="119"/>
        <end position="142"/>
    </location>
</feature>
<organism evidence="9 10">
    <name type="scientific">Cryobacterium zongtaii</name>
    <dbReference type="NCBI Taxonomy" id="1259217"/>
    <lineage>
        <taxon>Bacteria</taxon>
        <taxon>Bacillati</taxon>
        <taxon>Actinomycetota</taxon>
        <taxon>Actinomycetes</taxon>
        <taxon>Micrococcales</taxon>
        <taxon>Microbacteriaceae</taxon>
        <taxon>Cryobacterium</taxon>
    </lineage>
</organism>
<feature type="transmembrane region" description="Helical" evidence="7">
    <location>
        <begin position="242"/>
        <end position="271"/>
    </location>
</feature>
<evidence type="ECO:0000313" key="10">
    <source>
        <dbReference type="Proteomes" id="UP000237340"/>
    </source>
</evidence>
<keyword evidence="10" id="KW-1185">Reference proteome</keyword>
<evidence type="ECO:0000256" key="6">
    <source>
        <dbReference type="ARBA" id="ARBA00023136"/>
    </source>
</evidence>
<protein>
    <submittedName>
        <fullName evidence="9">ABC transporter permease</fullName>
    </submittedName>
</protein>
<dbReference type="InterPro" id="IPR035906">
    <property type="entry name" value="MetI-like_sf"/>
</dbReference>
<evidence type="ECO:0000256" key="7">
    <source>
        <dbReference type="RuleBase" id="RU363032"/>
    </source>
</evidence>
<feature type="transmembrane region" description="Helical" evidence="7">
    <location>
        <begin position="163"/>
        <end position="182"/>
    </location>
</feature>
<accession>A0A2S3ZAP0</accession>
<keyword evidence="2 7" id="KW-0813">Transport</keyword>
<evidence type="ECO:0000313" key="9">
    <source>
        <dbReference type="EMBL" id="POH62610.1"/>
    </source>
</evidence>
<dbReference type="PROSITE" id="PS50928">
    <property type="entry name" value="ABC_TM1"/>
    <property type="match status" value="1"/>
</dbReference>
<feature type="transmembrane region" description="Helical" evidence="7">
    <location>
        <begin position="188"/>
        <end position="207"/>
    </location>
</feature>
<evidence type="ECO:0000256" key="1">
    <source>
        <dbReference type="ARBA" id="ARBA00004651"/>
    </source>
</evidence>
<feature type="domain" description="ABC transmembrane type-1" evidence="8">
    <location>
        <begin position="113"/>
        <end position="314"/>
    </location>
</feature>
<dbReference type="EMBL" id="PPXD01000026">
    <property type="protein sequence ID" value="POH62610.1"/>
    <property type="molecule type" value="Genomic_DNA"/>
</dbReference>
<dbReference type="Gene3D" id="1.10.3720.10">
    <property type="entry name" value="MetI-like"/>
    <property type="match status" value="1"/>
</dbReference>
<dbReference type="GO" id="GO:0071916">
    <property type="term" value="F:dipeptide transmembrane transporter activity"/>
    <property type="evidence" value="ECO:0007669"/>
    <property type="project" value="TreeGrafter"/>
</dbReference>
<evidence type="ECO:0000256" key="4">
    <source>
        <dbReference type="ARBA" id="ARBA00022692"/>
    </source>
</evidence>
<dbReference type="PANTHER" id="PTHR43163:SF6">
    <property type="entry name" value="DIPEPTIDE TRANSPORT SYSTEM PERMEASE PROTEIN DPPB-RELATED"/>
    <property type="match status" value="1"/>
</dbReference>
<sequence length="324" mass="34263">MTSLLHRPEPGRRSHSVSDVLLFIARRLALAVATVLAVVTIAFVLGRATGEPGALLLPDNATQADVEALNSALGFDRPLLLQYLDTLAGLVTGDFGDSYRLRESALGLVLERVPATIELAFWAFVIGLALAVVAALAIQLTGSRVLRAIVGWAGALRQSVPDFFFALLLVLAFSVLLGALPSLGRTSYASLVLPVVTLVTGQFVMYLRLLDAALSEQAGQDFVRTAIAQGQRRSTVLFTRMLPNAIVPVLGMAGLNLGGLLGGTVVVEVVFAWPGLGKLLTDAVSQRDFPIVQAGLVFVALAFVIVNTAVDVLVRRIDTRTAAA</sequence>
<keyword evidence="5 7" id="KW-1133">Transmembrane helix</keyword>
<comment type="similarity">
    <text evidence="7">Belongs to the binding-protein-dependent transport system permease family.</text>
</comment>
<dbReference type="Pfam" id="PF00528">
    <property type="entry name" value="BPD_transp_1"/>
    <property type="match status" value="1"/>
</dbReference>
<evidence type="ECO:0000256" key="2">
    <source>
        <dbReference type="ARBA" id="ARBA00022448"/>
    </source>
</evidence>
<dbReference type="Pfam" id="PF19300">
    <property type="entry name" value="BPD_transp_1_N"/>
    <property type="match status" value="1"/>
</dbReference>
<feature type="transmembrane region" description="Helical" evidence="7">
    <location>
        <begin position="291"/>
        <end position="314"/>
    </location>
</feature>
<evidence type="ECO:0000259" key="8">
    <source>
        <dbReference type="PROSITE" id="PS50928"/>
    </source>
</evidence>
<name>A0A2S3ZAP0_9MICO</name>
<keyword evidence="6 7" id="KW-0472">Membrane</keyword>
<proteinExistence type="inferred from homology"/>
<dbReference type="InterPro" id="IPR000515">
    <property type="entry name" value="MetI-like"/>
</dbReference>
<dbReference type="Proteomes" id="UP000237340">
    <property type="component" value="Unassembled WGS sequence"/>
</dbReference>
<gene>
    <name evidence="9" type="ORF">C3B61_17375</name>
</gene>
<reference evidence="9 10" key="1">
    <citation type="submission" date="2018-01" db="EMBL/GenBank/DDBJ databases">
        <title>Cryobacterium sp. nov., from glaciers in China.</title>
        <authorList>
            <person name="Liu Q."/>
            <person name="Xin Y.-H."/>
        </authorList>
    </citation>
    <scope>NUCLEOTIDE SEQUENCE [LARGE SCALE GENOMIC DNA]</scope>
    <source>
        <strain evidence="9 10">TMN-42</strain>
    </source>
</reference>
<evidence type="ECO:0000256" key="5">
    <source>
        <dbReference type="ARBA" id="ARBA00022989"/>
    </source>
</evidence>
<keyword evidence="4 7" id="KW-0812">Transmembrane</keyword>
<comment type="caution">
    <text evidence="9">The sequence shown here is derived from an EMBL/GenBank/DDBJ whole genome shotgun (WGS) entry which is preliminary data.</text>
</comment>
<dbReference type="GO" id="GO:0005886">
    <property type="term" value="C:plasma membrane"/>
    <property type="evidence" value="ECO:0007669"/>
    <property type="project" value="UniProtKB-SubCell"/>
</dbReference>
<dbReference type="SUPFAM" id="SSF161098">
    <property type="entry name" value="MetI-like"/>
    <property type="match status" value="1"/>
</dbReference>
<feature type="transmembrane region" description="Helical" evidence="7">
    <location>
        <begin position="20"/>
        <end position="45"/>
    </location>
</feature>
<evidence type="ECO:0000256" key="3">
    <source>
        <dbReference type="ARBA" id="ARBA00022475"/>
    </source>
</evidence>
<dbReference type="PANTHER" id="PTHR43163">
    <property type="entry name" value="DIPEPTIDE TRANSPORT SYSTEM PERMEASE PROTEIN DPPB-RELATED"/>
    <property type="match status" value="1"/>
</dbReference>
<comment type="subcellular location">
    <subcellularLocation>
        <location evidence="1 7">Cell membrane</location>
        <topology evidence="1 7">Multi-pass membrane protein</topology>
    </subcellularLocation>
</comment>
<keyword evidence="3" id="KW-1003">Cell membrane</keyword>